<evidence type="ECO:0000256" key="3">
    <source>
        <dbReference type="ARBA" id="ARBA00023163"/>
    </source>
</evidence>
<evidence type="ECO:0000256" key="1">
    <source>
        <dbReference type="ARBA" id="ARBA00023015"/>
    </source>
</evidence>
<evidence type="ECO:0000313" key="6">
    <source>
        <dbReference type="EMBL" id="KEQ53372.1"/>
    </source>
</evidence>
<feature type="DNA-binding region" description="H-T-H motif" evidence="4">
    <location>
        <begin position="52"/>
        <end position="71"/>
    </location>
</feature>
<keyword evidence="3" id="KW-0804">Transcription</keyword>
<dbReference type="PANTHER" id="PTHR30055:SF234">
    <property type="entry name" value="HTH-TYPE TRANSCRIPTIONAL REGULATOR BETI"/>
    <property type="match status" value="1"/>
</dbReference>
<evidence type="ECO:0000256" key="2">
    <source>
        <dbReference type="ARBA" id="ARBA00023125"/>
    </source>
</evidence>
<sequence length="250" mass="27749">MTMTGKKRASRGQAIREQGGDRYASATMLERRKRILAVTRELVAEQGIDGFSIDALCQRAEVAKQTLYNAFGAKDDLIAAAILDYFEDYESHIPYRSATGTLNRLIERMVAVGTRNLAIPNYIKAITGFYFGASANPGLRRTLHDIFSLIQAPYIESLVASSSLHSWVEGGRLIESLDEQRMLIAAKWAKGEISDAHFVDELVMSVLTMLLGVSRGREYRNILAVAAEIHEMTASSYVESLPFSVQLPVR</sequence>
<organism evidence="6 7">
    <name type="scientific">Sphingobium chlorophenolicum</name>
    <dbReference type="NCBI Taxonomy" id="46429"/>
    <lineage>
        <taxon>Bacteria</taxon>
        <taxon>Pseudomonadati</taxon>
        <taxon>Pseudomonadota</taxon>
        <taxon>Alphaproteobacteria</taxon>
        <taxon>Sphingomonadales</taxon>
        <taxon>Sphingomonadaceae</taxon>
        <taxon>Sphingobium</taxon>
    </lineage>
</organism>
<dbReference type="AlphaFoldDB" id="A0A081RDU9"/>
<proteinExistence type="predicted"/>
<dbReference type="PRINTS" id="PR00455">
    <property type="entry name" value="HTHTETR"/>
</dbReference>
<feature type="domain" description="HTH tetR-type" evidence="5">
    <location>
        <begin position="29"/>
        <end position="89"/>
    </location>
</feature>
<dbReference type="SUPFAM" id="SSF46689">
    <property type="entry name" value="Homeodomain-like"/>
    <property type="match status" value="1"/>
</dbReference>
<dbReference type="PANTHER" id="PTHR30055">
    <property type="entry name" value="HTH-TYPE TRANSCRIPTIONAL REGULATOR RUTR"/>
    <property type="match status" value="1"/>
</dbReference>
<dbReference type="EMBL" id="JFHR01000024">
    <property type="protein sequence ID" value="KEQ53372.1"/>
    <property type="molecule type" value="Genomic_DNA"/>
</dbReference>
<keyword evidence="1" id="KW-0805">Transcription regulation</keyword>
<dbReference type="Proteomes" id="UP000028411">
    <property type="component" value="Unassembled WGS sequence"/>
</dbReference>
<dbReference type="InterPro" id="IPR050109">
    <property type="entry name" value="HTH-type_TetR-like_transc_reg"/>
</dbReference>
<evidence type="ECO:0000259" key="5">
    <source>
        <dbReference type="PROSITE" id="PS50977"/>
    </source>
</evidence>
<accession>A0A081RDU9</accession>
<dbReference type="PROSITE" id="PS50977">
    <property type="entry name" value="HTH_TETR_2"/>
    <property type="match status" value="1"/>
</dbReference>
<protein>
    <submittedName>
        <fullName evidence="6">Regulatory protein TetR</fullName>
    </submittedName>
</protein>
<dbReference type="GO" id="GO:0000976">
    <property type="term" value="F:transcription cis-regulatory region binding"/>
    <property type="evidence" value="ECO:0007669"/>
    <property type="project" value="TreeGrafter"/>
</dbReference>
<dbReference type="Pfam" id="PF00440">
    <property type="entry name" value="TetR_N"/>
    <property type="match status" value="1"/>
</dbReference>
<gene>
    <name evidence="6" type="ORF">BV95_02380</name>
</gene>
<dbReference type="PATRIC" id="fig|46429.4.peg.2357"/>
<name>A0A081RDU9_SPHCR</name>
<evidence type="ECO:0000256" key="4">
    <source>
        <dbReference type="PROSITE-ProRule" id="PRU00335"/>
    </source>
</evidence>
<dbReference type="Gene3D" id="1.10.357.10">
    <property type="entry name" value="Tetracycline Repressor, domain 2"/>
    <property type="match status" value="1"/>
</dbReference>
<dbReference type="eggNOG" id="COG1309">
    <property type="taxonomic scope" value="Bacteria"/>
</dbReference>
<reference evidence="6 7" key="1">
    <citation type="submission" date="2014-02" db="EMBL/GenBank/DDBJ databases">
        <title>Whole genome sequence of Sphingobium chlorophenolicum NBRC 16172.</title>
        <authorList>
            <person name="Gan H.M."/>
            <person name="Gan H.Y."/>
            <person name="Chew T.H."/>
            <person name="Savka M.A."/>
        </authorList>
    </citation>
    <scope>NUCLEOTIDE SEQUENCE [LARGE SCALE GENOMIC DNA]</scope>
    <source>
        <strain evidence="6 7">NBRC 16172</strain>
    </source>
</reference>
<dbReference type="InterPro" id="IPR009057">
    <property type="entry name" value="Homeodomain-like_sf"/>
</dbReference>
<comment type="caution">
    <text evidence="6">The sequence shown here is derived from an EMBL/GenBank/DDBJ whole genome shotgun (WGS) entry which is preliminary data.</text>
</comment>
<keyword evidence="2 4" id="KW-0238">DNA-binding</keyword>
<dbReference type="InterPro" id="IPR001647">
    <property type="entry name" value="HTH_TetR"/>
</dbReference>
<evidence type="ECO:0000313" key="7">
    <source>
        <dbReference type="Proteomes" id="UP000028411"/>
    </source>
</evidence>
<dbReference type="GO" id="GO:0003700">
    <property type="term" value="F:DNA-binding transcription factor activity"/>
    <property type="evidence" value="ECO:0007669"/>
    <property type="project" value="TreeGrafter"/>
</dbReference>